<dbReference type="EMBL" id="CP031761">
    <property type="protein sequence ID" value="AXR01573.1"/>
    <property type="molecule type" value="Genomic_DNA"/>
</dbReference>
<evidence type="ECO:0000313" key="1">
    <source>
        <dbReference type="EMBL" id="AXR01573.1"/>
    </source>
</evidence>
<reference evidence="1 2" key="1">
    <citation type="submission" date="2018-08" db="EMBL/GenBank/DDBJ databases">
        <title>Whole Genome Sequences of Two Pseudoalteromonas piscicida Strains, DE1-A and DE2-A, which Exhibit Strong Antibacterial Activity against Vibrio vulnificus.</title>
        <authorList>
            <person name="Richards G.P."/>
            <person name="Needleman D.S."/>
            <person name="Watson M.A."/>
            <person name="Polson S.W."/>
        </authorList>
    </citation>
    <scope>NUCLEOTIDE SEQUENCE [LARGE SCALE GENOMIC DNA]</scope>
    <source>
        <strain evidence="1 2">DE2-A</strain>
    </source>
</reference>
<sequence length="331" mass="36496">MPTPVTVYRWDDEGAPQITQQYGSANDIKTVLDACLVDGYGAKQPLGWSRVFDSSEGVVYRNDVTAGSGGMIKFWPRSGNWFESLGSSSTTSMGFQAAKQFINITTPYHAGYEQSFYHPARSVTKAWVIIGTSTAFYLIMGYVDPTKSEPFSGYKMQSGSNVYNLTLFCGDIISTLENDAGKFTALCDPKERDSTTAGNLQTLDSLSNPLDANISYTYMRLYSADNSDTATSYALRNALPNLTSLSFQWDNPGTLSPIYITRSPIAGAGVLDLTPNEPWFRGILPGFYNSLMGSGGSEVYWPMTTKLAGQFYWLVRSSSGLSHLWINMEEW</sequence>
<evidence type="ECO:0000313" key="2">
    <source>
        <dbReference type="Proteomes" id="UP000258102"/>
    </source>
</evidence>
<accession>A0AAD0RH25</accession>
<dbReference type="AlphaFoldDB" id="A0AAD0RH25"/>
<name>A0AAD0RH25_PSEO7</name>
<dbReference type="RefSeq" id="WP_088531254.1">
    <property type="nucleotide sequence ID" value="NZ_CP021646.1"/>
</dbReference>
<organism evidence="1 2">
    <name type="scientific">Pseudoalteromonas piscicida</name>
    <dbReference type="NCBI Taxonomy" id="43662"/>
    <lineage>
        <taxon>Bacteria</taxon>
        <taxon>Pseudomonadati</taxon>
        <taxon>Pseudomonadota</taxon>
        <taxon>Gammaproteobacteria</taxon>
        <taxon>Alteromonadales</taxon>
        <taxon>Pseudoalteromonadaceae</taxon>
        <taxon>Pseudoalteromonas</taxon>
    </lineage>
</organism>
<dbReference type="Proteomes" id="UP000258102">
    <property type="component" value="Chromosome 1"/>
</dbReference>
<dbReference type="KEGG" id="ppis:B1L02_12300"/>
<proteinExistence type="predicted"/>
<gene>
    <name evidence="1" type="ORF">D0511_05430</name>
</gene>
<protein>
    <submittedName>
        <fullName evidence="1">Uncharacterized protein</fullName>
    </submittedName>
</protein>